<gene>
    <name evidence="1" type="ORF">C7440_3176</name>
</gene>
<dbReference type="OrthoDB" id="8682807at2"/>
<organism evidence="1 2">
    <name type="scientific">Pusillimonas noertemannii</name>
    <dbReference type="NCBI Taxonomy" id="305977"/>
    <lineage>
        <taxon>Bacteria</taxon>
        <taxon>Pseudomonadati</taxon>
        <taxon>Pseudomonadota</taxon>
        <taxon>Betaproteobacteria</taxon>
        <taxon>Burkholderiales</taxon>
        <taxon>Alcaligenaceae</taxon>
        <taxon>Pusillimonas</taxon>
    </lineage>
</organism>
<evidence type="ECO:0000313" key="2">
    <source>
        <dbReference type="Proteomes" id="UP000246145"/>
    </source>
</evidence>
<dbReference type="Proteomes" id="UP000246145">
    <property type="component" value="Unassembled WGS sequence"/>
</dbReference>
<proteinExistence type="predicted"/>
<reference evidence="1 2" key="1">
    <citation type="submission" date="2018-04" db="EMBL/GenBank/DDBJ databases">
        <title>Genomic Encyclopedia of Type Strains, Phase IV (KMG-IV): sequencing the most valuable type-strain genomes for metagenomic binning, comparative biology and taxonomic classification.</title>
        <authorList>
            <person name="Goeker M."/>
        </authorList>
    </citation>
    <scope>NUCLEOTIDE SEQUENCE [LARGE SCALE GENOMIC DNA]</scope>
    <source>
        <strain evidence="1 2">DSM 10065</strain>
    </source>
</reference>
<dbReference type="AlphaFoldDB" id="A0A2U1CJ28"/>
<evidence type="ECO:0000313" key="1">
    <source>
        <dbReference type="EMBL" id="PVY61009.1"/>
    </source>
</evidence>
<dbReference type="RefSeq" id="WP_116519214.1">
    <property type="nucleotide sequence ID" value="NZ_JACCEX010000005.1"/>
</dbReference>
<comment type="caution">
    <text evidence="1">The sequence shown here is derived from an EMBL/GenBank/DDBJ whole genome shotgun (WGS) entry which is preliminary data.</text>
</comment>
<accession>A0A2U1CJ28</accession>
<sequence length="172" mass="18833">MNQERQGLSTEDVRKYLQRICEEAEGLMHDYDPRMIAEWTDTNVADGASFQVDVRVQKDGVHTGSIAMTLQKEDILQLGGMFGAAGKEGIADYSLDMNLRDVVTHGTDAATVKVTWREHIVAQAPAREGQETRSRLTAEVEADCVHLLVRDEGRLALGMTLCSGTARLGVSG</sequence>
<protein>
    <submittedName>
        <fullName evidence="1">Uncharacterized protein</fullName>
    </submittedName>
</protein>
<keyword evidence="2" id="KW-1185">Reference proteome</keyword>
<dbReference type="EMBL" id="QEKO01000005">
    <property type="protein sequence ID" value="PVY61009.1"/>
    <property type="molecule type" value="Genomic_DNA"/>
</dbReference>
<name>A0A2U1CJ28_9BURK</name>